<comment type="caution">
    <text evidence="2">The sequence shown here is derived from an EMBL/GenBank/DDBJ whole genome shotgun (WGS) entry which is preliminary data.</text>
</comment>
<dbReference type="EMBL" id="SACM01000001">
    <property type="protein sequence ID" value="RVT88102.1"/>
    <property type="molecule type" value="Genomic_DNA"/>
</dbReference>
<protein>
    <submittedName>
        <fullName evidence="2">Uncharacterized protein</fullName>
    </submittedName>
</protein>
<organism evidence="2 3">
    <name type="scientific">Inhella crocodyli</name>
    <dbReference type="NCBI Taxonomy" id="2499851"/>
    <lineage>
        <taxon>Bacteria</taxon>
        <taxon>Pseudomonadati</taxon>
        <taxon>Pseudomonadota</taxon>
        <taxon>Betaproteobacteria</taxon>
        <taxon>Burkholderiales</taxon>
        <taxon>Sphaerotilaceae</taxon>
        <taxon>Inhella</taxon>
    </lineage>
</organism>
<evidence type="ECO:0000313" key="2">
    <source>
        <dbReference type="EMBL" id="RVT88102.1"/>
    </source>
</evidence>
<dbReference type="AlphaFoldDB" id="A0A437LRQ3"/>
<keyword evidence="1" id="KW-0732">Signal</keyword>
<feature type="chain" id="PRO_5019542912" evidence="1">
    <location>
        <begin position="38"/>
        <end position="128"/>
    </location>
</feature>
<feature type="signal peptide" evidence="1">
    <location>
        <begin position="1"/>
        <end position="37"/>
    </location>
</feature>
<name>A0A437LRQ3_9BURK</name>
<dbReference type="Proteomes" id="UP000288587">
    <property type="component" value="Unassembled WGS sequence"/>
</dbReference>
<proteinExistence type="predicted"/>
<evidence type="ECO:0000256" key="1">
    <source>
        <dbReference type="SAM" id="SignalP"/>
    </source>
</evidence>
<sequence length="128" mass="14059">MPVSPATARPARPLGRRRAWLCAAWLFIAGLHSTAAAQADALLGTWQLVHDVERPGYTDDFMDFERQGKAVLRSSKGVYARCTYQADAKGVSLLCPVKGSTKGLALRWAEGRRSLVNPLGDVYQRSTR</sequence>
<keyword evidence="3" id="KW-1185">Reference proteome</keyword>
<accession>A0A437LRQ3</accession>
<dbReference type="RefSeq" id="WP_127680927.1">
    <property type="nucleotide sequence ID" value="NZ_SACM01000001.1"/>
</dbReference>
<gene>
    <name evidence="2" type="ORF">EOD73_03600</name>
</gene>
<dbReference type="OrthoDB" id="9880848at2"/>
<reference evidence="2 3" key="1">
    <citation type="submission" date="2019-01" db="EMBL/GenBank/DDBJ databases">
        <authorList>
            <person name="Chen W.-M."/>
        </authorList>
    </citation>
    <scope>NUCLEOTIDE SEQUENCE [LARGE SCALE GENOMIC DNA]</scope>
    <source>
        <strain evidence="2 3">CCP-18</strain>
    </source>
</reference>
<evidence type="ECO:0000313" key="3">
    <source>
        <dbReference type="Proteomes" id="UP000288587"/>
    </source>
</evidence>